<dbReference type="InterPro" id="IPR057342">
    <property type="entry name" value="DEXDc_RapA"/>
</dbReference>
<dbReference type="PANTHER" id="PTHR45766">
    <property type="entry name" value="DNA ANNEALING HELICASE AND ENDONUCLEASE ZRANB3 FAMILY MEMBER"/>
    <property type="match status" value="1"/>
</dbReference>
<dbReference type="Pfam" id="PF13020">
    <property type="entry name" value="NOV_C"/>
    <property type="match status" value="1"/>
</dbReference>
<dbReference type="PROSITE" id="PS51194">
    <property type="entry name" value="HELICASE_CTER"/>
    <property type="match status" value="1"/>
</dbReference>
<evidence type="ECO:0000256" key="2">
    <source>
        <dbReference type="ARBA" id="ARBA00022801"/>
    </source>
</evidence>
<reference evidence="8 9" key="1">
    <citation type="journal article" date="2012" name="PLoS ONE">
        <title>The genome characteristics and predicted function of methyl-group oxidation pathway in the obligate aceticlastic methanogens, Methanosaeta spp.</title>
        <authorList>
            <person name="Zhu J."/>
            <person name="Zheng H."/>
            <person name="Ai G."/>
            <person name="Zhang G."/>
            <person name="Liu D."/>
            <person name="Liu X."/>
            <person name="Dong X."/>
        </authorList>
    </citation>
    <scope>NUCLEOTIDE SEQUENCE [LARGE SCALE GENOMIC DNA]</scope>
    <source>
        <strain evidence="8 9">6Ac</strain>
    </source>
</reference>
<dbReference type="GO" id="GO:0140097">
    <property type="term" value="F:catalytic activity, acting on DNA"/>
    <property type="evidence" value="ECO:0007669"/>
    <property type="project" value="UniProtKB-ARBA"/>
</dbReference>
<keyword evidence="4" id="KW-0067">ATP-binding</keyword>
<evidence type="ECO:0000256" key="4">
    <source>
        <dbReference type="ARBA" id="ARBA00022840"/>
    </source>
</evidence>
<dbReference type="Gene3D" id="3.40.50.10810">
    <property type="entry name" value="Tandem AAA-ATPase domain"/>
    <property type="match status" value="1"/>
</dbReference>
<feature type="domain" description="Helicase ATP-binding" evidence="6">
    <location>
        <begin position="140"/>
        <end position="309"/>
    </location>
</feature>
<dbReference type="KEGG" id="mhi:Mhar_0657"/>
<dbReference type="GO" id="GO:0016787">
    <property type="term" value="F:hydrolase activity"/>
    <property type="evidence" value="ECO:0007669"/>
    <property type="project" value="UniProtKB-KW"/>
</dbReference>
<dbReference type="InterPro" id="IPR001650">
    <property type="entry name" value="Helicase_C-like"/>
</dbReference>
<organism evidence="8 9">
    <name type="scientific">Methanothrix harundinacea (strain 6Ac)</name>
    <name type="common">Methanosaeta harundinacea</name>
    <dbReference type="NCBI Taxonomy" id="1110509"/>
    <lineage>
        <taxon>Archaea</taxon>
        <taxon>Methanobacteriati</taxon>
        <taxon>Methanobacteriota</taxon>
        <taxon>Stenosarchaea group</taxon>
        <taxon>Methanomicrobia</taxon>
        <taxon>Methanotrichales</taxon>
        <taxon>Methanotrichaceae</taxon>
        <taxon>Methanothrix</taxon>
    </lineage>
</organism>
<dbReference type="InterPro" id="IPR024975">
    <property type="entry name" value="NOV_C"/>
</dbReference>
<evidence type="ECO:0000256" key="1">
    <source>
        <dbReference type="ARBA" id="ARBA00022741"/>
    </source>
</evidence>
<dbReference type="CDD" id="cd18011">
    <property type="entry name" value="DEXDc_RapA"/>
    <property type="match status" value="1"/>
</dbReference>
<dbReference type="STRING" id="1110509.Mhar_0657"/>
<dbReference type="InterPro" id="IPR049730">
    <property type="entry name" value="SNF2/RAD54-like_C"/>
</dbReference>
<dbReference type="InterPro" id="IPR027417">
    <property type="entry name" value="P-loop_NTPase"/>
</dbReference>
<dbReference type="Proteomes" id="UP000005877">
    <property type="component" value="Chromosome"/>
</dbReference>
<dbReference type="PATRIC" id="fig|1110509.7.peg.731"/>
<proteinExistence type="predicted"/>
<dbReference type="InterPro" id="IPR038718">
    <property type="entry name" value="SNF2-like_sf"/>
</dbReference>
<dbReference type="CDD" id="cd18793">
    <property type="entry name" value="SF2_C_SNF"/>
    <property type="match status" value="1"/>
</dbReference>
<evidence type="ECO:0000313" key="8">
    <source>
        <dbReference type="EMBL" id="AET64035.1"/>
    </source>
</evidence>
<name>G7WK42_METH6</name>
<dbReference type="SUPFAM" id="SSF52540">
    <property type="entry name" value="P-loop containing nucleoside triphosphate hydrolases"/>
    <property type="match status" value="2"/>
</dbReference>
<sequence length="1172" mass="134718">MESFISVWTNRTRLPSWRCRRGNELKNKCSDLGPNAIVEGPIFPEPIEISMTVSMGESVKIIGKGLKTGRFYDPVLSSEQLKTLRNIGSNMESFDGDAFNFRLGIEAMRLGMAHEYDPFFSLSIARVDPLPHQLEAVYDYFLKLPRIRFLLADDPGAGKTIMAGLLVKELKMRGLIMRILIVTPANLTFQWQREMREKFGERFEVIRGVVLRANYGTNPWQERDQVITSMPWVARIEDAKESLLHSHWDLVIVDEAHKMSAYSSEKKTLAYQLGEALSEMTDHYLLMTATPHKGDPQNFCLFLRLLDEDVYGDVKSLEEAMRRHEAPFYLRRVKEAMVTFPDPDTGDAKTLFTKRDVRTIEFEIDSDELDFYDELTRYVEDQSIKAYEDDSARGRALGFTMAMLQRRFASSIYAVRRSLERMRDRREKILADPDGYRRKLVLKGVPENFDDLPEEEQQRIIEDQEEAVASLNPADLKAEIKELARLIDQARALEEREIETKLAKLREVITQEGIFSDPKMKLLIFTEHKDTLDYLTEKLRGWGLSITQIHGGMKAGSRDEPGTRLSAEREFREDCQVMVATEAAGEGINLQYCWFMINYDIPWNPVRLEQRMGRIHRYGQEKDCLIFNFVAINTREGRVLQKLFERIEKIEMDLDPDHTGKVFNVLGDVLPSNQLEKMLREMYAHNLTEDVIKSRIVEQVDSAHLKKITDSTLENSLAKKELNLSAIVGKRVEAKERRLVPEVVEDFFVQAAPLAGMRPKESRADRHIYQIGKVPRSLRAVGDRLESESRCGPLGSEYKWIVFDKDLLQEDATLEWVTPGHPLFEGVRMHTLDCVEDDLRRGAAFFDLHREKPARLDVYSAALKDGLGATLNRRLFVVETGLDGQMSVRQPTLFLDLVPAPPGTKVPKVPGGEELPGREEVERFLYEVALQPFREEVSSQRRKEVETVLHHAEISLNTIIDRVQCQFADLHLKRESGSKEPGLEGRIKLFDDRLADLNNRLERRRAELEKELHCTISDLHRLGSAWVIPHPERNDPGIAPMVRDEEIERIAVDAVIAREEARGWKVESVESENRGFDLISRRLHLEDPKTALEVRFIEVKGRATVGEVALTENEYKTAARLKEDYWLYAVFNCASEPEVKPIRDPARLGWSPVVRVEHYRLGAEEILGERDD</sequence>
<keyword evidence="5" id="KW-0175">Coiled coil</keyword>
<dbReference type="InterPro" id="IPR014001">
    <property type="entry name" value="Helicase_ATP-bd"/>
</dbReference>
<gene>
    <name evidence="8" type="ordered locus">Mhar_0657</name>
</gene>
<dbReference type="EMBL" id="CP003117">
    <property type="protein sequence ID" value="AET64035.1"/>
    <property type="molecule type" value="Genomic_DNA"/>
</dbReference>
<keyword evidence="2" id="KW-0378">Hydrolase</keyword>
<dbReference type="SMART" id="SM00487">
    <property type="entry name" value="DEXDc"/>
    <property type="match status" value="1"/>
</dbReference>
<dbReference type="AlphaFoldDB" id="G7WK42"/>
<dbReference type="Pfam" id="PF00271">
    <property type="entry name" value="Helicase_C"/>
    <property type="match status" value="1"/>
</dbReference>
<dbReference type="Pfam" id="PF00176">
    <property type="entry name" value="SNF2-rel_dom"/>
    <property type="match status" value="1"/>
</dbReference>
<evidence type="ECO:0000313" key="9">
    <source>
        <dbReference type="Proteomes" id="UP000005877"/>
    </source>
</evidence>
<evidence type="ECO:0000259" key="6">
    <source>
        <dbReference type="PROSITE" id="PS51192"/>
    </source>
</evidence>
<dbReference type="GO" id="GO:0004386">
    <property type="term" value="F:helicase activity"/>
    <property type="evidence" value="ECO:0007669"/>
    <property type="project" value="UniProtKB-KW"/>
</dbReference>
<dbReference type="Gene3D" id="3.40.50.300">
    <property type="entry name" value="P-loop containing nucleotide triphosphate hydrolases"/>
    <property type="match status" value="1"/>
</dbReference>
<dbReference type="PANTHER" id="PTHR45766:SF6">
    <property type="entry name" value="SWI_SNF-RELATED MATRIX-ASSOCIATED ACTIN-DEPENDENT REGULATOR OF CHROMATIN SUBFAMILY A-LIKE PROTEIN 1"/>
    <property type="match status" value="1"/>
</dbReference>
<dbReference type="PROSITE" id="PS51192">
    <property type="entry name" value="HELICASE_ATP_BIND_1"/>
    <property type="match status" value="1"/>
</dbReference>
<evidence type="ECO:0000259" key="7">
    <source>
        <dbReference type="PROSITE" id="PS51194"/>
    </source>
</evidence>
<keyword evidence="1" id="KW-0547">Nucleotide-binding</keyword>
<evidence type="ECO:0000256" key="5">
    <source>
        <dbReference type="SAM" id="Coils"/>
    </source>
</evidence>
<keyword evidence="3 8" id="KW-0347">Helicase</keyword>
<accession>G7WK42</accession>
<keyword evidence="9" id="KW-1185">Reference proteome</keyword>
<dbReference type="SMART" id="SM00490">
    <property type="entry name" value="HELICc"/>
    <property type="match status" value="1"/>
</dbReference>
<feature type="coiled-coil region" evidence="5">
    <location>
        <begin position="987"/>
        <end position="1018"/>
    </location>
</feature>
<feature type="domain" description="Helicase C-terminal" evidence="7">
    <location>
        <begin position="508"/>
        <end position="655"/>
    </location>
</feature>
<dbReference type="HOGENOM" id="CLU_009519_0_0_2"/>
<dbReference type="GO" id="GO:0005524">
    <property type="term" value="F:ATP binding"/>
    <property type="evidence" value="ECO:0007669"/>
    <property type="project" value="UniProtKB-KW"/>
</dbReference>
<dbReference type="InterPro" id="IPR000330">
    <property type="entry name" value="SNF2_N"/>
</dbReference>
<evidence type="ECO:0000256" key="3">
    <source>
        <dbReference type="ARBA" id="ARBA00022806"/>
    </source>
</evidence>
<protein>
    <submittedName>
        <fullName evidence="8">Helicase domain protein</fullName>
    </submittedName>
</protein>